<dbReference type="EMBL" id="MTKT01002371">
    <property type="protein sequence ID" value="OWM79940.1"/>
    <property type="molecule type" value="Genomic_DNA"/>
</dbReference>
<evidence type="ECO:0000256" key="1">
    <source>
        <dbReference type="ARBA" id="ARBA00007692"/>
    </source>
</evidence>
<organism evidence="4 6">
    <name type="scientific">Punica granatum</name>
    <name type="common">Pomegranate</name>
    <dbReference type="NCBI Taxonomy" id="22663"/>
    <lineage>
        <taxon>Eukaryota</taxon>
        <taxon>Viridiplantae</taxon>
        <taxon>Streptophyta</taxon>
        <taxon>Embryophyta</taxon>
        <taxon>Tracheophyta</taxon>
        <taxon>Spermatophyta</taxon>
        <taxon>Magnoliopsida</taxon>
        <taxon>eudicotyledons</taxon>
        <taxon>Gunneridae</taxon>
        <taxon>Pentapetalae</taxon>
        <taxon>rosids</taxon>
        <taxon>malvids</taxon>
        <taxon>Myrtales</taxon>
        <taxon>Lythraceae</taxon>
        <taxon>Punica</taxon>
    </lineage>
</organism>
<comment type="similarity">
    <text evidence="1">Belongs to the mTERF family.</text>
</comment>
<reference evidence="6" key="1">
    <citation type="journal article" date="2017" name="Plant J.">
        <title>The pomegranate (Punica granatum L.) genome and the genomics of punicalagin biosynthesis.</title>
        <authorList>
            <person name="Qin G."/>
            <person name="Xu C."/>
            <person name="Ming R."/>
            <person name="Tang H."/>
            <person name="Guyot R."/>
            <person name="Kramer E.M."/>
            <person name="Hu Y."/>
            <person name="Yi X."/>
            <person name="Qi Y."/>
            <person name="Xu X."/>
            <person name="Gao Z."/>
            <person name="Pan H."/>
            <person name="Jian J."/>
            <person name="Tian Y."/>
            <person name="Yue Z."/>
            <person name="Xu Y."/>
        </authorList>
    </citation>
    <scope>NUCLEOTIDE SEQUENCE [LARGE SCALE GENOMIC DNA]</scope>
    <source>
        <strain evidence="6">cv. Dabenzi</strain>
    </source>
</reference>
<dbReference type="PANTHER" id="PTHR13068:SF130">
    <property type="entry name" value="TRANSCRIPTION TERMINATION FACTOR MTERF6, CHLOROPLASTIC_MITOCHONDRIAL-LIKE"/>
    <property type="match status" value="1"/>
</dbReference>
<evidence type="ECO:0000256" key="3">
    <source>
        <dbReference type="ARBA" id="ARBA00022946"/>
    </source>
</evidence>
<dbReference type="STRING" id="22663.A0A218X5J3"/>
<dbReference type="Gene3D" id="1.25.70.10">
    <property type="entry name" value="Transcription termination factor 3, mitochondrial"/>
    <property type="match status" value="1"/>
</dbReference>
<keyword evidence="3" id="KW-0809">Transit peptide</keyword>
<accession>A0A218X5J3</accession>
<dbReference type="GO" id="GO:0003676">
    <property type="term" value="F:nucleic acid binding"/>
    <property type="evidence" value="ECO:0007669"/>
    <property type="project" value="InterPro"/>
</dbReference>
<name>A0A218X5J3_PUNGR</name>
<dbReference type="InterPro" id="IPR038538">
    <property type="entry name" value="MTERF_sf"/>
</dbReference>
<evidence type="ECO:0000313" key="5">
    <source>
        <dbReference type="EMBL" id="PKI73893.1"/>
    </source>
</evidence>
<evidence type="ECO:0000256" key="2">
    <source>
        <dbReference type="ARBA" id="ARBA00022472"/>
    </source>
</evidence>
<evidence type="ECO:0000313" key="6">
    <source>
        <dbReference type="Proteomes" id="UP000197138"/>
    </source>
</evidence>
<keyword evidence="2" id="KW-0804">Transcription</keyword>
<dbReference type="EMBL" id="PGOL01000249">
    <property type="protein sequence ID" value="PKI73893.1"/>
    <property type="molecule type" value="Genomic_DNA"/>
</dbReference>
<comment type="caution">
    <text evidence="4">The sequence shown here is derived from an EMBL/GenBank/DDBJ whole genome shotgun (WGS) entry which is preliminary data.</text>
</comment>
<evidence type="ECO:0000313" key="7">
    <source>
        <dbReference type="Proteomes" id="UP000233551"/>
    </source>
</evidence>
<reference evidence="4" key="2">
    <citation type="submission" date="2017-06" db="EMBL/GenBank/DDBJ databases">
        <title>The pomegranate genome and the genomics of punicalagin biosynthesis.</title>
        <authorList>
            <person name="Xu C."/>
        </authorList>
    </citation>
    <scope>NUCLEOTIDE SEQUENCE [LARGE SCALE GENOMIC DNA]</scope>
    <source>
        <tissue evidence="4">Fresh leaf</tissue>
    </source>
</reference>
<protein>
    <submittedName>
        <fullName evidence="4">Uncharacterized protein</fullName>
    </submittedName>
</protein>
<dbReference type="AlphaFoldDB" id="A0A218X5J3"/>
<gene>
    <name evidence="4" type="ORF">CDL15_Pgr006244</name>
    <name evidence="5" type="ORF">CRG98_005763</name>
</gene>
<dbReference type="Proteomes" id="UP000233551">
    <property type="component" value="Unassembled WGS sequence"/>
</dbReference>
<dbReference type="FunFam" id="1.25.70.10:FF:000001">
    <property type="entry name" value="Mitochondrial transcription termination factor-like"/>
    <property type="match status" value="1"/>
</dbReference>
<keyword evidence="7" id="KW-1185">Reference proteome</keyword>
<keyword evidence="2" id="KW-0806">Transcription termination</keyword>
<keyword evidence="2" id="KW-0805">Transcription regulation</keyword>
<proteinExistence type="inferred from homology"/>
<dbReference type="SMART" id="SM00733">
    <property type="entry name" value="Mterf"/>
    <property type="match status" value="6"/>
</dbReference>
<evidence type="ECO:0000313" key="4">
    <source>
        <dbReference type="EMBL" id="OWM79940.1"/>
    </source>
</evidence>
<dbReference type="Pfam" id="PF02536">
    <property type="entry name" value="mTERF"/>
    <property type="match status" value="1"/>
</dbReference>
<reference evidence="5 7" key="3">
    <citation type="submission" date="2017-11" db="EMBL/GenBank/DDBJ databases">
        <title>De-novo sequencing of pomegranate (Punica granatum L.) genome.</title>
        <authorList>
            <person name="Akparov Z."/>
            <person name="Amiraslanov A."/>
            <person name="Hajiyeva S."/>
            <person name="Abbasov M."/>
            <person name="Kaur K."/>
            <person name="Hamwieh A."/>
            <person name="Solovyev V."/>
            <person name="Salamov A."/>
            <person name="Braich B."/>
            <person name="Kosarev P."/>
            <person name="Mahmoud A."/>
            <person name="Hajiyev E."/>
            <person name="Babayeva S."/>
            <person name="Izzatullayeva V."/>
            <person name="Mammadov A."/>
            <person name="Mammadov A."/>
            <person name="Sharifova S."/>
            <person name="Ojaghi J."/>
            <person name="Eynullazada K."/>
            <person name="Bayramov B."/>
            <person name="Abdulazimova A."/>
            <person name="Shahmuradov I."/>
        </authorList>
    </citation>
    <scope>NUCLEOTIDE SEQUENCE [LARGE SCALE GENOMIC DNA]</scope>
    <source>
        <strain evidence="5">AG2017</strain>
        <strain evidence="7">cv. AG2017</strain>
        <tissue evidence="5">Leaf</tissue>
    </source>
</reference>
<dbReference type="Proteomes" id="UP000197138">
    <property type="component" value="Unassembled WGS sequence"/>
</dbReference>
<dbReference type="InterPro" id="IPR003690">
    <property type="entry name" value="MTERF"/>
</dbReference>
<dbReference type="GO" id="GO:0006353">
    <property type="term" value="P:DNA-templated transcription termination"/>
    <property type="evidence" value="ECO:0007669"/>
    <property type="project" value="UniProtKB-KW"/>
</dbReference>
<dbReference type="PANTHER" id="PTHR13068">
    <property type="entry name" value="CGI-12 PROTEIN-RELATED"/>
    <property type="match status" value="1"/>
</dbReference>
<sequence>MIRQIRRTLSSLCNQNRRPHLHKPFSIYESILFFSTSEPEKSAAPTFVSDYLTDRHNLSPTTALKVSSYRSRLKDPEKADAIINFLKDVGFTTTHFELALYRAPCLLFSIVDNIRPKIKILQDAGFSPSDIVEITSSDPWILTRSADNRLFPSVVALKNVLGSVADASKLLKLCGWFLRSDLEKTLLPNVEMMKSCGVPSQQITRYLLVFPRMFLNKPEKLKGFIAQVDEMGVERGSLVFLLAIRAIGSMSPESWELKLGVFRSLGFSDEDILSIFRKVPLTFTISEKKIREVSRILFETGEANTALLVSRPELLMLSTERRLKPRLRVVKILESKNLLKKKPTLTTTCKISEEVFLKKYVFPYSDILGDAYGTVSSSVSAE</sequence>